<evidence type="ECO:0000313" key="6">
    <source>
        <dbReference type="EMBL" id="POR56614.1"/>
    </source>
</evidence>
<evidence type="ECO:0000313" key="7">
    <source>
        <dbReference type="Proteomes" id="UP000236919"/>
    </source>
</evidence>
<dbReference type="PANTHER" id="PTHR43072:SF23">
    <property type="entry name" value="UPF0039 PROTEIN C11D3.02C"/>
    <property type="match status" value="1"/>
</dbReference>
<feature type="domain" description="N-acetyltransferase" evidence="5">
    <location>
        <begin position="1"/>
        <end position="159"/>
    </location>
</feature>
<dbReference type="EMBL" id="PQFZ01000001">
    <property type="protein sequence ID" value="POR56614.1"/>
    <property type="molecule type" value="Genomic_DNA"/>
</dbReference>
<evidence type="ECO:0000256" key="2">
    <source>
        <dbReference type="ARBA" id="ARBA00023315"/>
    </source>
</evidence>
<comment type="catalytic activity">
    <reaction evidence="4">
        <text>L-methionine sulfone + acetyl-CoA = N-acetyl-L-methionine sulfone + CoA + H(+)</text>
        <dbReference type="Rhea" id="RHEA:47656"/>
        <dbReference type="ChEBI" id="CHEBI:15378"/>
        <dbReference type="ChEBI" id="CHEBI:57287"/>
        <dbReference type="ChEBI" id="CHEBI:57288"/>
        <dbReference type="ChEBI" id="CHEBI:87824"/>
        <dbReference type="ChEBI" id="CHEBI:87825"/>
    </reaction>
</comment>
<comment type="caution">
    <text evidence="6">The sequence shown here is derived from an EMBL/GenBank/DDBJ whole genome shotgun (WGS) entry which is preliminary data.</text>
</comment>
<evidence type="ECO:0000256" key="1">
    <source>
        <dbReference type="ARBA" id="ARBA00022679"/>
    </source>
</evidence>
<protein>
    <submittedName>
        <fullName evidence="6">Phosphinothricin acetyltransferase</fullName>
    </submittedName>
</protein>
<evidence type="ECO:0000259" key="5">
    <source>
        <dbReference type="PROSITE" id="PS51186"/>
    </source>
</evidence>
<proteinExistence type="predicted"/>
<organism evidence="6 7">
    <name type="scientific">Bosea psychrotolerans</name>
    <dbReference type="NCBI Taxonomy" id="1871628"/>
    <lineage>
        <taxon>Bacteria</taxon>
        <taxon>Pseudomonadati</taxon>
        <taxon>Pseudomonadota</taxon>
        <taxon>Alphaproteobacteria</taxon>
        <taxon>Hyphomicrobiales</taxon>
        <taxon>Boseaceae</taxon>
        <taxon>Bosea</taxon>
    </lineage>
</organism>
<dbReference type="GO" id="GO:0016747">
    <property type="term" value="F:acyltransferase activity, transferring groups other than amino-acyl groups"/>
    <property type="evidence" value="ECO:0007669"/>
    <property type="project" value="InterPro"/>
</dbReference>
<keyword evidence="7" id="KW-1185">Reference proteome</keyword>
<keyword evidence="2" id="KW-0012">Acyltransferase</keyword>
<dbReference type="PROSITE" id="PS51186">
    <property type="entry name" value="GNAT"/>
    <property type="match status" value="1"/>
</dbReference>
<dbReference type="Gene3D" id="3.40.630.30">
    <property type="match status" value="1"/>
</dbReference>
<dbReference type="FunFam" id="3.40.630.30:FF:000026">
    <property type="entry name" value="Phosphinothricin acetyltransferase"/>
    <property type="match status" value="1"/>
</dbReference>
<dbReference type="InterPro" id="IPR016181">
    <property type="entry name" value="Acyl_CoA_acyltransferase"/>
</dbReference>
<name>A0A2S4MPC5_9HYPH</name>
<evidence type="ECO:0000256" key="4">
    <source>
        <dbReference type="ARBA" id="ARBA00051334"/>
    </source>
</evidence>
<keyword evidence="1 6" id="KW-0808">Transferase</keyword>
<dbReference type="RefSeq" id="WP_103716228.1">
    <property type="nucleotide sequence ID" value="NZ_PQFZ01000001.1"/>
</dbReference>
<gene>
    <name evidence="6" type="ORF">CYD53_101135</name>
</gene>
<dbReference type="Pfam" id="PF13302">
    <property type="entry name" value="Acetyltransf_3"/>
    <property type="match status" value="1"/>
</dbReference>
<comment type="catalytic activity">
    <reaction evidence="3">
        <text>L-methionine sulfoximine + acetyl-CoA = N-acetyl-L-methionine sulfoximine + CoA + H(+)</text>
        <dbReference type="Rhea" id="RHEA:47660"/>
        <dbReference type="ChEBI" id="CHEBI:15378"/>
        <dbReference type="ChEBI" id="CHEBI:57287"/>
        <dbReference type="ChEBI" id="CHEBI:57288"/>
        <dbReference type="ChEBI" id="CHEBI:87826"/>
        <dbReference type="ChEBI" id="CHEBI:87827"/>
    </reaction>
</comment>
<accession>A0A2S4MPC5</accession>
<dbReference type="Proteomes" id="UP000236919">
    <property type="component" value="Unassembled WGS sequence"/>
</dbReference>
<sequence length="162" mass="18100">MSIRPALAADLPAILAIYNAVIATSTAVYTETPATLVDRQTWFAMRSEQGYPVLVADEAGEAVGYASFGDFRAWPGYRHTVEHSVHIRTDRQGKGLGRELVSALFPYAARLDKHVMIAGIDAANEASLRMHERLGFTQAGRFNEVGRKFDRWLDLVFLQRFI</sequence>
<evidence type="ECO:0000256" key="3">
    <source>
        <dbReference type="ARBA" id="ARBA00050603"/>
    </source>
</evidence>
<dbReference type="AlphaFoldDB" id="A0A2S4MPC5"/>
<dbReference type="SUPFAM" id="SSF55729">
    <property type="entry name" value="Acyl-CoA N-acyltransferases (Nat)"/>
    <property type="match status" value="1"/>
</dbReference>
<dbReference type="CDD" id="cd04301">
    <property type="entry name" value="NAT_SF"/>
    <property type="match status" value="1"/>
</dbReference>
<dbReference type="OrthoDB" id="5459937at2"/>
<dbReference type="InterPro" id="IPR000182">
    <property type="entry name" value="GNAT_dom"/>
</dbReference>
<dbReference type="PANTHER" id="PTHR43072">
    <property type="entry name" value="N-ACETYLTRANSFERASE"/>
    <property type="match status" value="1"/>
</dbReference>
<reference evidence="6 7" key="1">
    <citation type="submission" date="2018-01" db="EMBL/GenBank/DDBJ databases">
        <title>Genomic Encyclopedia of Type Strains, Phase III (KMG-III): the genomes of soil and plant-associated and newly described type strains.</title>
        <authorList>
            <person name="Whitman W."/>
        </authorList>
    </citation>
    <scope>NUCLEOTIDE SEQUENCE [LARGE SCALE GENOMIC DNA]</scope>
    <source>
        <strain evidence="6 7">1131</strain>
    </source>
</reference>